<reference evidence="4 5" key="1">
    <citation type="submission" date="2016-10" db="EMBL/GenBank/DDBJ databases">
        <title>Genome sequence of Rothia aeria strain JCM11412.</title>
        <authorList>
            <person name="Nambu T."/>
        </authorList>
    </citation>
    <scope>NUCLEOTIDE SEQUENCE [LARGE SCALE GENOMIC DNA]</scope>
    <source>
        <strain evidence="4 5">JCM 11412</strain>
    </source>
</reference>
<name>A0A2Z5R0P4_9MICC</name>
<dbReference type="PANTHER" id="PTHR33204:SF37">
    <property type="entry name" value="HTH-TYPE TRANSCRIPTIONAL REGULATOR YODB"/>
    <property type="match status" value="1"/>
</dbReference>
<sequence length="117" mass="13641">MTDQYLYQNAELPQCPVETTLEVISTRWGALIVRDLLNGPLRYKELQRSLGNISQKVLTENLRQLEARGILTRTVYEQVPPRVEYKLTELGQSMRTLFDALWAWGEHYQETVTQSQL</sequence>
<accession>A0A2Z5R0P4</accession>
<organism evidence="4 5">
    <name type="scientific">Rothia aeria</name>
    <dbReference type="NCBI Taxonomy" id="172042"/>
    <lineage>
        <taxon>Bacteria</taxon>
        <taxon>Bacillati</taxon>
        <taxon>Actinomycetota</taxon>
        <taxon>Actinomycetes</taxon>
        <taxon>Micrococcales</taxon>
        <taxon>Micrococcaceae</taxon>
        <taxon>Rothia</taxon>
    </lineage>
</organism>
<dbReference type="Pfam" id="PF01638">
    <property type="entry name" value="HxlR"/>
    <property type="match status" value="1"/>
</dbReference>
<keyword evidence="1" id="KW-0805">Transcription regulation</keyword>
<dbReference type="InterPro" id="IPR011991">
    <property type="entry name" value="ArsR-like_HTH"/>
</dbReference>
<evidence type="ECO:0000313" key="4">
    <source>
        <dbReference type="EMBL" id="BAV86439.1"/>
    </source>
</evidence>
<keyword evidence="5" id="KW-1185">Reference proteome</keyword>
<dbReference type="CDD" id="cd00090">
    <property type="entry name" value="HTH_ARSR"/>
    <property type="match status" value="1"/>
</dbReference>
<keyword evidence="2" id="KW-0238">DNA-binding</keyword>
<dbReference type="PROSITE" id="PS51118">
    <property type="entry name" value="HTH_HXLR"/>
    <property type="match status" value="1"/>
</dbReference>
<dbReference type="Gene3D" id="1.10.10.10">
    <property type="entry name" value="Winged helix-like DNA-binding domain superfamily/Winged helix DNA-binding domain"/>
    <property type="match status" value="1"/>
</dbReference>
<evidence type="ECO:0000256" key="3">
    <source>
        <dbReference type="ARBA" id="ARBA00023163"/>
    </source>
</evidence>
<keyword evidence="3" id="KW-0804">Transcription</keyword>
<proteinExistence type="predicted"/>
<dbReference type="Proteomes" id="UP000250241">
    <property type="component" value="Chromosome"/>
</dbReference>
<protein>
    <submittedName>
        <fullName evidence="4">Transcriptional regulator</fullName>
    </submittedName>
</protein>
<dbReference type="KEGG" id="raj:RA11412_0140"/>
<dbReference type="AlphaFoldDB" id="A0A2Z5R0P4"/>
<dbReference type="SUPFAM" id="SSF46785">
    <property type="entry name" value="Winged helix' DNA-binding domain"/>
    <property type="match status" value="1"/>
</dbReference>
<dbReference type="GO" id="GO:0003677">
    <property type="term" value="F:DNA binding"/>
    <property type="evidence" value="ECO:0007669"/>
    <property type="project" value="UniProtKB-KW"/>
</dbReference>
<evidence type="ECO:0000256" key="1">
    <source>
        <dbReference type="ARBA" id="ARBA00023015"/>
    </source>
</evidence>
<dbReference type="EMBL" id="AP017895">
    <property type="protein sequence ID" value="BAV86439.1"/>
    <property type="molecule type" value="Genomic_DNA"/>
</dbReference>
<dbReference type="InterPro" id="IPR036388">
    <property type="entry name" value="WH-like_DNA-bd_sf"/>
</dbReference>
<evidence type="ECO:0000313" key="5">
    <source>
        <dbReference type="Proteomes" id="UP000250241"/>
    </source>
</evidence>
<dbReference type="InterPro" id="IPR036390">
    <property type="entry name" value="WH_DNA-bd_sf"/>
</dbReference>
<dbReference type="PANTHER" id="PTHR33204">
    <property type="entry name" value="TRANSCRIPTIONAL REGULATOR, MARR FAMILY"/>
    <property type="match status" value="1"/>
</dbReference>
<dbReference type="RefSeq" id="WP_128087109.1">
    <property type="nucleotide sequence ID" value="NZ_CAJPQC010000006.1"/>
</dbReference>
<dbReference type="GeneID" id="93862132"/>
<dbReference type="InterPro" id="IPR002577">
    <property type="entry name" value="HTH_HxlR"/>
</dbReference>
<gene>
    <name evidence="4" type="ORF">RA11412_0140</name>
</gene>
<evidence type="ECO:0000256" key="2">
    <source>
        <dbReference type="ARBA" id="ARBA00023125"/>
    </source>
</evidence>